<keyword evidence="4 8" id="KW-1133">Transmembrane helix</keyword>
<comment type="caution">
    <text evidence="9">The sequence shown here is derived from an EMBL/GenBank/DDBJ whole genome shotgun (WGS) entry which is preliminary data.</text>
</comment>
<dbReference type="Gene3D" id="6.10.340.10">
    <property type="match status" value="1"/>
</dbReference>
<dbReference type="PANTHER" id="PTHR32089">
    <property type="entry name" value="METHYL-ACCEPTING CHEMOTAXIS PROTEIN MCPB"/>
    <property type="match status" value="1"/>
</dbReference>
<dbReference type="InterPro" id="IPR004089">
    <property type="entry name" value="MCPsignal_dom"/>
</dbReference>
<evidence type="ECO:0000256" key="2">
    <source>
        <dbReference type="ARBA" id="ARBA00022475"/>
    </source>
</evidence>
<gene>
    <name evidence="9" type="ORF">CCR94_12050</name>
</gene>
<dbReference type="Proteomes" id="UP000239089">
    <property type="component" value="Unassembled WGS sequence"/>
</dbReference>
<sequence length="562" mass="60020">MTYLHSISARIASIALVALLFIAGGGAFSYFNLRANLLAQKELELKDEVKTVTTLIDGLRTRAKNGEMTEADAKAQALAALRPMRFGEDANYFFIYGKDGAVLMLPPVPKAEGTNRFDFKDPDGRLFVRDFIASAQAGGGLTTYRWLKPGEAEPSLKLSYTALEPEWDWVIGTGFHIGDLEALLARSSHNIVLALIAALIAVAGIATLVQRSISRPLASLTTAMERLRRGELDAAIDGADRRDEIGQIARAVAEFRNLLREQLARDAADERDRRAEAERVRRETLHKLAGDFEARVGGAAGAIDSQAQKFELVSRDLHALSGATREQAAANARTGRTVQENIQSASASAEELSASIREILSQVSRAAEFSGIAVAESAQAKEAMRTLSESSRQVGEVVALIEDIANKTNLLALNATIEAARAGEAGKGFGVVANEVKALADSTKRAIEDITKRIEAIQRGADASMASNRTVEETIGRIDASSAAIAATLDQQSAAVDQIAEAITGTLKLVGDLTRSMTTLQDQAEAADGKSEEVAVSARDMRGRAADLHAQLGQLSQALRAG</sequence>
<dbReference type="PRINTS" id="PR00260">
    <property type="entry name" value="CHEMTRNSDUCR"/>
</dbReference>
<accession>A0A2S6N7L5</accession>
<dbReference type="CDD" id="cd06225">
    <property type="entry name" value="HAMP"/>
    <property type="match status" value="1"/>
</dbReference>
<evidence type="ECO:0000256" key="3">
    <source>
        <dbReference type="ARBA" id="ARBA00022692"/>
    </source>
</evidence>
<dbReference type="InterPro" id="IPR003660">
    <property type="entry name" value="HAMP_dom"/>
</dbReference>
<feature type="transmembrane region" description="Helical" evidence="8">
    <location>
        <begin position="191"/>
        <end position="209"/>
    </location>
</feature>
<dbReference type="PROSITE" id="PS50111">
    <property type="entry name" value="CHEMOTAXIS_TRANSDUC_2"/>
    <property type="match status" value="1"/>
</dbReference>
<dbReference type="GO" id="GO:0005886">
    <property type="term" value="C:plasma membrane"/>
    <property type="evidence" value="ECO:0007669"/>
    <property type="project" value="UniProtKB-SubCell"/>
</dbReference>
<comment type="similarity">
    <text evidence="7">Belongs to the methyl-accepting chemotaxis (MCP) protein family.</text>
</comment>
<dbReference type="OrthoDB" id="8482111at2"/>
<evidence type="ECO:0000256" key="7">
    <source>
        <dbReference type="ARBA" id="ARBA00029447"/>
    </source>
</evidence>
<dbReference type="Gene3D" id="3.30.450.20">
    <property type="entry name" value="PAS domain"/>
    <property type="match status" value="1"/>
</dbReference>
<dbReference type="SUPFAM" id="SSF58104">
    <property type="entry name" value="Methyl-accepting chemotaxis protein (MCP) signaling domain"/>
    <property type="match status" value="1"/>
</dbReference>
<keyword evidence="3 8" id="KW-0812">Transmembrane</keyword>
<dbReference type="PANTHER" id="PTHR32089:SF112">
    <property type="entry name" value="LYSOZYME-LIKE PROTEIN-RELATED"/>
    <property type="match status" value="1"/>
</dbReference>
<dbReference type="Pfam" id="PF17200">
    <property type="entry name" value="sCache_2"/>
    <property type="match status" value="1"/>
</dbReference>
<dbReference type="GO" id="GO:0004888">
    <property type="term" value="F:transmembrane signaling receptor activity"/>
    <property type="evidence" value="ECO:0007669"/>
    <property type="project" value="InterPro"/>
</dbReference>
<dbReference type="InterPro" id="IPR033480">
    <property type="entry name" value="sCache_2"/>
</dbReference>
<keyword evidence="5 8" id="KW-0472">Membrane</keyword>
<evidence type="ECO:0000256" key="5">
    <source>
        <dbReference type="ARBA" id="ARBA00023136"/>
    </source>
</evidence>
<evidence type="ECO:0008006" key="11">
    <source>
        <dbReference type="Google" id="ProtNLM"/>
    </source>
</evidence>
<dbReference type="SMART" id="SM00304">
    <property type="entry name" value="HAMP"/>
    <property type="match status" value="1"/>
</dbReference>
<keyword evidence="6" id="KW-0807">Transducer</keyword>
<dbReference type="GO" id="GO:0006935">
    <property type="term" value="P:chemotaxis"/>
    <property type="evidence" value="ECO:0007669"/>
    <property type="project" value="InterPro"/>
</dbReference>
<dbReference type="EMBL" id="NHSJ01000074">
    <property type="protein sequence ID" value="PPQ30615.1"/>
    <property type="molecule type" value="Genomic_DNA"/>
</dbReference>
<dbReference type="GO" id="GO:0007165">
    <property type="term" value="P:signal transduction"/>
    <property type="evidence" value="ECO:0007669"/>
    <property type="project" value="UniProtKB-KW"/>
</dbReference>
<evidence type="ECO:0000313" key="10">
    <source>
        <dbReference type="Proteomes" id="UP000239089"/>
    </source>
</evidence>
<keyword evidence="10" id="KW-1185">Reference proteome</keyword>
<evidence type="ECO:0000313" key="9">
    <source>
        <dbReference type="EMBL" id="PPQ30615.1"/>
    </source>
</evidence>
<dbReference type="AlphaFoldDB" id="A0A2S6N7L5"/>
<dbReference type="Pfam" id="PF00015">
    <property type="entry name" value="MCPsignal"/>
    <property type="match status" value="1"/>
</dbReference>
<dbReference type="Pfam" id="PF00672">
    <property type="entry name" value="HAMP"/>
    <property type="match status" value="1"/>
</dbReference>
<evidence type="ECO:0000256" key="8">
    <source>
        <dbReference type="SAM" id="Phobius"/>
    </source>
</evidence>
<proteinExistence type="inferred from homology"/>
<evidence type="ECO:0000256" key="4">
    <source>
        <dbReference type="ARBA" id="ARBA00022989"/>
    </source>
</evidence>
<protein>
    <recommendedName>
        <fullName evidence="11">Chemotaxis protein</fullName>
    </recommendedName>
</protein>
<keyword evidence="2" id="KW-1003">Cell membrane</keyword>
<name>A0A2S6N7L5_9HYPH</name>
<dbReference type="InterPro" id="IPR004090">
    <property type="entry name" value="Chemotax_Me-accpt_rcpt"/>
</dbReference>
<dbReference type="SMART" id="SM01049">
    <property type="entry name" value="Cache_2"/>
    <property type="match status" value="1"/>
</dbReference>
<dbReference type="RefSeq" id="WP_104508104.1">
    <property type="nucleotide sequence ID" value="NZ_JACIGC010000002.1"/>
</dbReference>
<dbReference type="Gene3D" id="1.10.287.950">
    <property type="entry name" value="Methyl-accepting chemotaxis protein"/>
    <property type="match status" value="1"/>
</dbReference>
<dbReference type="SMART" id="SM00283">
    <property type="entry name" value="MA"/>
    <property type="match status" value="1"/>
</dbReference>
<dbReference type="PROSITE" id="PS50885">
    <property type="entry name" value="HAMP"/>
    <property type="match status" value="1"/>
</dbReference>
<organism evidence="9 10">
    <name type="scientific">Rhodoblastus sphagnicola</name>
    <dbReference type="NCBI Taxonomy" id="333368"/>
    <lineage>
        <taxon>Bacteria</taxon>
        <taxon>Pseudomonadati</taxon>
        <taxon>Pseudomonadota</taxon>
        <taxon>Alphaproteobacteria</taxon>
        <taxon>Hyphomicrobiales</taxon>
        <taxon>Rhodoblastaceae</taxon>
        <taxon>Rhodoblastus</taxon>
    </lineage>
</organism>
<evidence type="ECO:0000256" key="6">
    <source>
        <dbReference type="ARBA" id="ARBA00023224"/>
    </source>
</evidence>
<comment type="subcellular location">
    <subcellularLocation>
        <location evidence="1">Cell membrane</location>
        <topology evidence="1">Multi-pass membrane protein</topology>
    </subcellularLocation>
</comment>
<reference evidence="9 10" key="1">
    <citation type="journal article" date="2018" name="Arch. Microbiol.">
        <title>New insights into the metabolic potential of the phototrophic purple bacterium Rhodopila globiformis DSM 161(T) from its draft genome sequence and evidence for a vanadium-dependent nitrogenase.</title>
        <authorList>
            <person name="Imhoff J.F."/>
            <person name="Rahn T."/>
            <person name="Kunzel S."/>
            <person name="Neulinger S.C."/>
        </authorList>
    </citation>
    <scope>NUCLEOTIDE SEQUENCE [LARGE SCALE GENOMIC DNA]</scope>
    <source>
        <strain evidence="9 10">DSM 16996</strain>
    </source>
</reference>
<evidence type="ECO:0000256" key="1">
    <source>
        <dbReference type="ARBA" id="ARBA00004651"/>
    </source>
</evidence>